<sequence length="74" mass="8197">MKIQVGVAQVWRMEGKENGFRVMVYGPECALVGARMRATESCGLGRVHLPGGCMTDTREKESPLPVYDPKVEGW</sequence>
<name>A0A2I0IXA3_PUNGR</name>
<accession>A0A2I0IXA3</accession>
<keyword evidence="2" id="KW-1185">Reference proteome</keyword>
<protein>
    <submittedName>
        <fullName evidence="1">Uncharacterized protein</fullName>
    </submittedName>
</protein>
<proteinExistence type="predicted"/>
<dbReference type="AlphaFoldDB" id="A0A2I0IXA3"/>
<gene>
    <name evidence="1" type="ORF">CRG98_031236</name>
</gene>
<comment type="caution">
    <text evidence="1">The sequence shown here is derived from an EMBL/GenBank/DDBJ whole genome shotgun (WGS) entry which is preliminary data.</text>
</comment>
<organism evidence="1 2">
    <name type="scientific">Punica granatum</name>
    <name type="common">Pomegranate</name>
    <dbReference type="NCBI Taxonomy" id="22663"/>
    <lineage>
        <taxon>Eukaryota</taxon>
        <taxon>Viridiplantae</taxon>
        <taxon>Streptophyta</taxon>
        <taxon>Embryophyta</taxon>
        <taxon>Tracheophyta</taxon>
        <taxon>Spermatophyta</taxon>
        <taxon>Magnoliopsida</taxon>
        <taxon>eudicotyledons</taxon>
        <taxon>Gunneridae</taxon>
        <taxon>Pentapetalae</taxon>
        <taxon>rosids</taxon>
        <taxon>malvids</taxon>
        <taxon>Myrtales</taxon>
        <taxon>Lythraceae</taxon>
        <taxon>Punica</taxon>
    </lineage>
</organism>
<dbReference type="Proteomes" id="UP000233551">
    <property type="component" value="Unassembled WGS sequence"/>
</dbReference>
<evidence type="ECO:0000313" key="2">
    <source>
        <dbReference type="Proteomes" id="UP000233551"/>
    </source>
</evidence>
<reference evidence="1 2" key="1">
    <citation type="submission" date="2017-11" db="EMBL/GenBank/DDBJ databases">
        <title>De-novo sequencing of pomegranate (Punica granatum L.) genome.</title>
        <authorList>
            <person name="Akparov Z."/>
            <person name="Amiraslanov A."/>
            <person name="Hajiyeva S."/>
            <person name="Abbasov M."/>
            <person name="Kaur K."/>
            <person name="Hamwieh A."/>
            <person name="Solovyev V."/>
            <person name="Salamov A."/>
            <person name="Braich B."/>
            <person name="Kosarev P."/>
            <person name="Mahmoud A."/>
            <person name="Hajiyev E."/>
            <person name="Babayeva S."/>
            <person name="Izzatullayeva V."/>
            <person name="Mammadov A."/>
            <person name="Mammadov A."/>
            <person name="Sharifova S."/>
            <person name="Ojaghi J."/>
            <person name="Eynullazada K."/>
            <person name="Bayramov B."/>
            <person name="Abdulazimova A."/>
            <person name="Shahmuradov I."/>
        </authorList>
    </citation>
    <scope>NUCLEOTIDE SEQUENCE [LARGE SCALE GENOMIC DNA]</scope>
    <source>
        <strain evidence="2">cv. AG2017</strain>
        <tissue evidence="1">Leaf</tissue>
    </source>
</reference>
<dbReference type="EMBL" id="PGOL01002399">
    <property type="protein sequence ID" value="PKI48383.1"/>
    <property type="molecule type" value="Genomic_DNA"/>
</dbReference>
<evidence type="ECO:0000313" key="1">
    <source>
        <dbReference type="EMBL" id="PKI48383.1"/>
    </source>
</evidence>